<keyword evidence="1" id="KW-0175">Coiled coil</keyword>
<organism evidence="3 4">
    <name type="scientific">Halomonas stenophila</name>
    <dbReference type="NCBI Taxonomy" id="795312"/>
    <lineage>
        <taxon>Bacteria</taxon>
        <taxon>Pseudomonadati</taxon>
        <taxon>Pseudomonadota</taxon>
        <taxon>Gammaproteobacteria</taxon>
        <taxon>Oceanospirillales</taxon>
        <taxon>Halomonadaceae</taxon>
        <taxon>Halomonas</taxon>
    </lineage>
</organism>
<accession>A0A7W5EU71</accession>
<keyword evidence="4" id="KW-1185">Reference proteome</keyword>
<dbReference type="InterPro" id="IPR007421">
    <property type="entry name" value="Schlafen_AlbA_2_dom"/>
</dbReference>
<dbReference type="PANTHER" id="PTHR30595">
    <property type="entry name" value="GLPR-RELATED TRANSCRIPTIONAL REPRESSOR"/>
    <property type="match status" value="1"/>
</dbReference>
<dbReference type="Pfam" id="PF04326">
    <property type="entry name" value="SLFN_AlbA_2"/>
    <property type="match status" value="1"/>
</dbReference>
<dbReference type="InterPro" id="IPR038461">
    <property type="entry name" value="Schlafen_AlbA_2_dom_sf"/>
</dbReference>
<protein>
    <recommendedName>
        <fullName evidence="2">Schlafen AlbA-2 domain-containing protein</fullName>
    </recommendedName>
</protein>
<dbReference type="AlphaFoldDB" id="A0A7W5EU71"/>
<dbReference type="Gene3D" id="3.30.950.30">
    <property type="entry name" value="Schlafen, AAA domain"/>
    <property type="match status" value="1"/>
</dbReference>
<reference evidence="3 4" key="1">
    <citation type="submission" date="2020-08" db="EMBL/GenBank/DDBJ databases">
        <title>Genomic Encyclopedia of Type Strains, Phase III (KMG-III): the genomes of soil and plant-associated and newly described type strains.</title>
        <authorList>
            <person name="Whitman W."/>
        </authorList>
    </citation>
    <scope>NUCLEOTIDE SEQUENCE [LARGE SCALE GENOMIC DNA]</scope>
    <source>
        <strain evidence="3 4">CECT 7744</strain>
    </source>
</reference>
<evidence type="ECO:0000313" key="3">
    <source>
        <dbReference type="EMBL" id="MBB3231142.1"/>
    </source>
</evidence>
<dbReference type="Proteomes" id="UP000518892">
    <property type="component" value="Unassembled WGS sequence"/>
</dbReference>
<gene>
    <name evidence="3" type="ORF">FHR97_001994</name>
</gene>
<feature type="domain" description="Schlafen AlbA-2" evidence="2">
    <location>
        <begin position="23"/>
        <end position="140"/>
    </location>
</feature>
<sequence>MNDAQWFDDAFSRDLPMLRAQGEGQEMEFKREFPQQASDLAKEIAAFATSNTGTILLGVEDNGDLVGLAGVGNAEERDTLLRRLEGICSGSIKPAVTPRVTWAMENDCVVLAITVSKGSEPIYYSQGKPYLRHITTSRPAEPHEVVALICDYLSHRLGPSAENDDEETSFFSELSAILNRILVWAETPAEQRMLNPWLEEWRSDYEAEARHLRELAATDIAVRKGIDERIHDVARALDEVASFRLTLGCGDKLESKASHARDMTFSLKTETVDHIPLSEESLRLVRNAIREASRKVAALAERAQEMADSGRIEELQSEVGSVGNQLMQLSFYDLDTIGPDAAHSVREIGLAMRLLEVARIYMDGGKSIQRIVDEVGDCSRRLEELVERIGNGPT</sequence>
<evidence type="ECO:0000313" key="4">
    <source>
        <dbReference type="Proteomes" id="UP000518892"/>
    </source>
</evidence>
<evidence type="ECO:0000256" key="1">
    <source>
        <dbReference type="SAM" id="Coils"/>
    </source>
</evidence>
<dbReference type="RefSeq" id="WP_183383619.1">
    <property type="nucleotide sequence ID" value="NZ_JACHXR010000004.1"/>
</dbReference>
<feature type="coiled-coil region" evidence="1">
    <location>
        <begin position="282"/>
        <end position="309"/>
    </location>
</feature>
<comment type="caution">
    <text evidence="3">The sequence shown here is derived from an EMBL/GenBank/DDBJ whole genome shotgun (WGS) entry which is preliminary data.</text>
</comment>
<dbReference type="EMBL" id="JACHXR010000004">
    <property type="protein sequence ID" value="MBB3231142.1"/>
    <property type="molecule type" value="Genomic_DNA"/>
</dbReference>
<proteinExistence type="predicted"/>
<evidence type="ECO:0000259" key="2">
    <source>
        <dbReference type="Pfam" id="PF04326"/>
    </source>
</evidence>
<dbReference type="PANTHER" id="PTHR30595:SF6">
    <property type="entry name" value="SCHLAFEN ALBA-2 DOMAIN-CONTAINING PROTEIN"/>
    <property type="match status" value="1"/>
</dbReference>
<name>A0A7W5EU71_9GAMM</name>